<protein>
    <submittedName>
        <fullName evidence="1">Outer membrane protein</fullName>
    </submittedName>
</protein>
<accession>F7VHY5</accession>
<dbReference type="AlphaFoldDB" id="F7VHY5"/>
<name>F7VHY5_9PROT</name>
<proteinExistence type="predicted"/>
<gene>
    <name evidence="1" type="ORF">ATPR_2984</name>
</gene>
<comment type="caution">
    <text evidence="1">The sequence shown here is derived from an EMBL/GenBank/DDBJ whole genome shotgun (WGS) entry which is preliminary data.</text>
</comment>
<dbReference type="Proteomes" id="UP000004319">
    <property type="component" value="Unassembled WGS sequence"/>
</dbReference>
<organism evidence="1 2">
    <name type="scientific">Acetobacter tropicalis NBRC 101654</name>
    <dbReference type="NCBI Taxonomy" id="749388"/>
    <lineage>
        <taxon>Bacteria</taxon>
        <taxon>Pseudomonadati</taxon>
        <taxon>Pseudomonadota</taxon>
        <taxon>Alphaproteobacteria</taxon>
        <taxon>Acetobacterales</taxon>
        <taxon>Acetobacteraceae</taxon>
        <taxon>Acetobacter</taxon>
    </lineage>
</organism>
<sequence length="95" mass="10089">MDDRRQMGVAVGEVSLVTAKGQQTVTTHLQENKPEGWHADMGWNGVAWTNGNALLPLDAQQVEGDMALLSLTIRAAGPYLAADTTKQAVQATSIA</sequence>
<evidence type="ECO:0000313" key="1">
    <source>
        <dbReference type="EMBL" id="GAA09980.1"/>
    </source>
</evidence>
<reference evidence="1 2" key="1">
    <citation type="journal article" date="2011" name="Biochem. Biophys. Res. Commun.">
        <title>Increased number of Arginine-based salt bridges contributes to the thermotolerance of thermotolerant acetic acid bacteria, Acetobacter tropicalis SKU1100.</title>
        <authorList>
            <person name="Matsutani M."/>
            <person name="Hirakawa H."/>
            <person name="Nishikura M."/>
            <person name="Soemphol W."/>
            <person name="Ali I.A.I."/>
            <person name="Yakushi T."/>
            <person name="Matsushita K."/>
        </authorList>
    </citation>
    <scope>NUCLEOTIDE SEQUENCE [LARGE SCALE GENOMIC DNA]</scope>
    <source>
        <strain evidence="1 2">NBRC 101654</strain>
    </source>
</reference>
<evidence type="ECO:0000313" key="2">
    <source>
        <dbReference type="Proteomes" id="UP000004319"/>
    </source>
</evidence>
<dbReference type="EMBL" id="BABS01000148">
    <property type="protein sequence ID" value="GAA09980.1"/>
    <property type="molecule type" value="Genomic_DNA"/>
</dbReference>